<dbReference type="OrthoDB" id="5915128at2"/>
<accession>A0A0M0I1L4</accession>
<dbReference type="STRING" id="171383.AKJ31_07020"/>
<keyword evidence="2" id="KW-1185">Reference proteome</keyword>
<comment type="caution">
    <text evidence="1">The sequence shown here is derived from an EMBL/GenBank/DDBJ whole genome shotgun (WGS) entry which is preliminary data.</text>
</comment>
<sequence length="422" mass="46152">MQQLKKIGAIGGAISLVLCWPLAVGQIGQNVIRDGVEHLNTPAVTAEVVSYDRGYLSSEVQTRYVVTDPDLAYQLELDGLPSEYLVNSHVTHGLFNVSATSVLENVSDFPLQLDTVTQLNGNTNYTLTLDTWNTAINGSDGAMVSVSASELKGYVTVLGEMTYELTMPSVEVDFVSGEKLLVSGVTGSGDGRMQNGFWLGEQEMSIADTSVVETSQQPILTMKNARYAFSSALEEVSKRVNSQHVVTIDNVVMPQGEADNLTVDFELGDLDADSFEYLVNMYQDNPQLTQADIESALPYIDTLFSKGFYLAMNKMSLTFGGKGEFESKWKLQIPEGTDNITQSPDSIMTVMTGNLETFFSDGLVELYPFIEQEVDSAMDAGFVQKIEKGYEVKAELKDGSLVFPNGQQIPLLALLLPAMMHQ</sequence>
<dbReference type="EMBL" id="LHPI01000004">
    <property type="protein sequence ID" value="KOO08234.1"/>
    <property type="molecule type" value="Genomic_DNA"/>
</dbReference>
<name>A0A0M0I1L4_9VIBR</name>
<protein>
    <recommendedName>
        <fullName evidence="3">DUF945 domain-containing protein</fullName>
    </recommendedName>
</protein>
<dbReference type="RefSeq" id="WP_053408394.1">
    <property type="nucleotide sequence ID" value="NZ_DAIPHI010000045.1"/>
</dbReference>
<evidence type="ECO:0000313" key="2">
    <source>
        <dbReference type="Proteomes" id="UP000037530"/>
    </source>
</evidence>
<organism evidence="1 2">
    <name type="scientific">Vibrio hepatarius</name>
    <dbReference type="NCBI Taxonomy" id="171383"/>
    <lineage>
        <taxon>Bacteria</taxon>
        <taxon>Pseudomonadati</taxon>
        <taxon>Pseudomonadota</taxon>
        <taxon>Gammaproteobacteria</taxon>
        <taxon>Vibrionales</taxon>
        <taxon>Vibrionaceae</taxon>
        <taxon>Vibrio</taxon>
        <taxon>Vibrio oreintalis group</taxon>
    </lineage>
</organism>
<gene>
    <name evidence="1" type="ORF">AKJ31_07020</name>
</gene>
<evidence type="ECO:0000313" key="1">
    <source>
        <dbReference type="EMBL" id="KOO08234.1"/>
    </source>
</evidence>
<dbReference type="AlphaFoldDB" id="A0A0M0I1L4"/>
<reference evidence="2" key="1">
    <citation type="submission" date="2015-08" db="EMBL/GenBank/DDBJ databases">
        <title>Vibrio galatheae sp. nov., a novel member of the Vibrionaceae family isolated from the Solomon Islands.</title>
        <authorList>
            <person name="Giubergia S."/>
            <person name="Machado H."/>
            <person name="Mateiu R.V."/>
            <person name="Gram L."/>
        </authorList>
    </citation>
    <scope>NUCLEOTIDE SEQUENCE [LARGE SCALE GENOMIC DNA]</scope>
    <source>
        <strain evidence="2">DSM 19134</strain>
    </source>
</reference>
<dbReference type="InterPro" id="IPR010352">
    <property type="entry name" value="DUF945"/>
</dbReference>
<proteinExistence type="predicted"/>
<dbReference type="PATRIC" id="fig|171383.3.peg.1444"/>
<dbReference type="Pfam" id="PF06097">
    <property type="entry name" value="DUF945"/>
    <property type="match status" value="1"/>
</dbReference>
<evidence type="ECO:0008006" key="3">
    <source>
        <dbReference type="Google" id="ProtNLM"/>
    </source>
</evidence>
<dbReference type="Proteomes" id="UP000037530">
    <property type="component" value="Unassembled WGS sequence"/>
</dbReference>